<reference evidence="1 2" key="1">
    <citation type="journal article" date="2015" name="Genome Announc.">
        <title>Draft Genome Sequence and Gene Annotation of the Entomopathogenic Fungus Verticillium hemipterigenum.</title>
        <authorList>
            <person name="Horn F."/>
            <person name="Habel A."/>
            <person name="Scharf D.H."/>
            <person name="Dworschak J."/>
            <person name="Brakhage A.A."/>
            <person name="Guthke R."/>
            <person name="Hertweck C."/>
            <person name="Linde J."/>
        </authorList>
    </citation>
    <scope>NUCLEOTIDE SEQUENCE [LARGE SCALE GENOMIC DNA]</scope>
</reference>
<evidence type="ECO:0000313" key="1">
    <source>
        <dbReference type="EMBL" id="CEJ93901.1"/>
    </source>
</evidence>
<dbReference type="Proteomes" id="UP000039046">
    <property type="component" value="Unassembled WGS sequence"/>
</dbReference>
<accession>A0A0A1T9Y5</accession>
<dbReference type="HOGENOM" id="CLU_1016313_0_0_1"/>
<dbReference type="EMBL" id="CDHN01000006">
    <property type="protein sequence ID" value="CEJ93901.1"/>
    <property type="molecule type" value="Genomic_DNA"/>
</dbReference>
<sequence length="274" mass="30740">MKGDELRALSLASDLEAEPSMVQNYYGVFPNSFTIHLVHVDHEDIYGLYHLRDENGYTFQAFKAYHFNNKRAITLYTTPQLDSPILATINKNKAGDFLAKRSLTLPSPPSQPSTEPLVLPVYHVADEYQFEVPAPTFDSPDHVEKYDWQEVKKTPNPRPRQLFRVADNEVMCRVSPMLQPQSKVIKDNDTLRATVAFEGKGLTELDDYARLAIVLGALDLCHKAAKYRLIFASKWSGPGKDVEKRAKHMKNTKDKIGSAAGKAGAIVGFIANFV</sequence>
<name>A0A0A1T9Y5_9HYPO</name>
<dbReference type="AlphaFoldDB" id="A0A0A1T9Y5"/>
<protein>
    <submittedName>
        <fullName evidence="1">Uncharacterized protein</fullName>
    </submittedName>
</protein>
<keyword evidence="2" id="KW-1185">Reference proteome</keyword>
<proteinExistence type="predicted"/>
<organism evidence="1 2">
    <name type="scientific">[Torrubiella] hemipterigena</name>
    <dbReference type="NCBI Taxonomy" id="1531966"/>
    <lineage>
        <taxon>Eukaryota</taxon>
        <taxon>Fungi</taxon>
        <taxon>Dikarya</taxon>
        <taxon>Ascomycota</taxon>
        <taxon>Pezizomycotina</taxon>
        <taxon>Sordariomycetes</taxon>
        <taxon>Hypocreomycetidae</taxon>
        <taxon>Hypocreales</taxon>
        <taxon>Clavicipitaceae</taxon>
        <taxon>Clavicipitaceae incertae sedis</taxon>
        <taxon>'Torrubiella' clade</taxon>
    </lineage>
</organism>
<evidence type="ECO:0000313" key="2">
    <source>
        <dbReference type="Proteomes" id="UP000039046"/>
    </source>
</evidence>
<gene>
    <name evidence="1" type="ORF">VHEMI09462</name>
</gene>